<feature type="compositionally biased region" description="Basic residues" evidence="1">
    <location>
        <begin position="1"/>
        <end position="10"/>
    </location>
</feature>
<feature type="region of interest" description="Disordered" evidence="1">
    <location>
        <begin position="254"/>
        <end position="277"/>
    </location>
</feature>
<proteinExistence type="predicted"/>
<evidence type="ECO:0008006" key="4">
    <source>
        <dbReference type="Google" id="ProtNLM"/>
    </source>
</evidence>
<protein>
    <recommendedName>
        <fullName evidence="4">Endonuclease</fullName>
    </recommendedName>
</protein>
<dbReference type="Proteomes" id="UP000558284">
    <property type="component" value="Unassembled WGS sequence"/>
</dbReference>
<gene>
    <name evidence="2" type="ORF">H0241_10565</name>
</gene>
<dbReference type="EMBL" id="JACDTY010000004">
    <property type="protein sequence ID" value="MBA1140695.1"/>
    <property type="molecule type" value="Genomic_DNA"/>
</dbReference>
<sequence length="295" mass="32383">MRLSGYRRHLGQSTGSLPPGSFDNDIDRLVDEAMKAALAGEVRGDITFGEYASLFGFFRSAVMQEGRLLELAIGQAVQKNPDLKLLPTTAMPIVPAAQEMLKRTPADEIKGVRFPSRVHSTETYKPDLFVVNRTKHSGLILDIKRSLGSYRPQEVDRLRFRMLAVAAIAPEWVAEHQGPLLVKIETAIVDGADQVSDPERGVFRLSEIDDLLESEGAADSIRLIRAAFSGRVQDELARRCRTLAVDHVGPHNFPDVANPAGDDASTGHEQASVVPLQASVTQQPRFGYARRPGLH</sequence>
<keyword evidence="3" id="KW-1185">Reference proteome</keyword>
<accession>A0A838B2T4</accession>
<name>A0A838B2T4_9HYPH</name>
<reference evidence="2 3" key="1">
    <citation type="submission" date="2020-07" db="EMBL/GenBank/DDBJ databases">
        <title>Definition of the novel symbiovar canariense within Mesorhizobium novociceri, a new species of genus Mesorhizobium nodulating Cicer canariense in the Caldera de Taburiente National Park (La Palma, Canary Islands).</title>
        <authorList>
            <person name="Leon-Barrios M."/>
            <person name="Perez-Yepez J."/>
            <person name="Flores-Felix J.D."/>
            <person name="Ramirez-Baena M.H."/>
            <person name="Pulido-Suarez L."/>
            <person name="Igual J.M."/>
            <person name="Velazquez E."/>
            <person name="Peix A."/>
        </authorList>
    </citation>
    <scope>NUCLEOTIDE SEQUENCE [LARGE SCALE GENOMIC DNA]</scope>
    <source>
        <strain evidence="2 3">CCANP35</strain>
    </source>
</reference>
<comment type="caution">
    <text evidence="2">The sequence shown here is derived from an EMBL/GenBank/DDBJ whole genome shotgun (WGS) entry which is preliminary data.</text>
</comment>
<organism evidence="2 3">
    <name type="scientific">Mesorhizobium neociceri</name>
    <dbReference type="NCBI Taxonomy" id="1307853"/>
    <lineage>
        <taxon>Bacteria</taxon>
        <taxon>Pseudomonadati</taxon>
        <taxon>Pseudomonadota</taxon>
        <taxon>Alphaproteobacteria</taxon>
        <taxon>Hyphomicrobiales</taxon>
        <taxon>Phyllobacteriaceae</taxon>
        <taxon>Mesorhizobium</taxon>
    </lineage>
</organism>
<dbReference type="RefSeq" id="WP_181057363.1">
    <property type="nucleotide sequence ID" value="NZ_JACDTY010000004.1"/>
</dbReference>
<evidence type="ECO:0000256" key="1">
    <source>
        <dbReference type="SAM" id="MobiDB-lite"/>
    </source>
</evidence>
<evidence type="ECO:0000313" key="2">
    <source>
        <dbReference type="EMBL" id="MBA1140695.1"/>
    </source>
</evidence>
<evidence type="ECO:0000313" key="3">
    <source>
        <dbReference type="Proteomes" id="UP000558284"/>
    </source>
</evidence>
<feature type="region of interest" description="Disordered" evidence="1">
    <location>
        <begin position="1"/>
        <end position="22"/>
    </location>
</feature>
<dbReference type="AlphaFoldDB" id="A0A838B2T4"/>